<accession>A0A2V3V272</accession>
<dbReference type="Proteomes" id="UP000248014">
    <property type="component" value="Unassembled WGS sequence"/>
</dbReference>
<evidence type="ECO:0000313" key="2">
    <source>
        <dbReference type="EMBL" id="PXW75886.1"/>
    </source>
</evidence>
<dbReference type="InterPro" id="IPR036388">
    <property type="entry name" value="WH-like_DNA-bd_sf"/>
</dbReference>
<keyword evidence="3" id="KW-1185">Reference proteome</keyword>
<organism evidence="2 3">
    <name type="scientific">Blastomonas natatoria</name>
    <dbReference type="NCBI Taxonomy" id="34015"/>
    <lineage>
        <taxon>Bacteria</taxon>
        <taxon>Pseudomonadati</taxon>
        <taxon>Pseudomonadota</taxon>
        <taxon>Alphaproteobacteria</taxon>
        <taxon>Sphingomonadales</taxon>
        <taxon>Sphingomonadaceae</taxon>
        <taxon>Blastomonas</taxon>
    </lineage>
</organism>
<comment type="caution">
    <text evidence="2">The sequence shown here is derived from an EMBL/GenBank/DDBJ whole genome shotgun (WGS) entry which is preliminary data.</text>
</comment>
<evidence type="ECO:0000256" key="1">
    <source>
        <dbReference type="SAM" id="Coils"/>
    </source>
</evidence>
<dbReference type="SUPFAM" id="SSF46785">
    <property type="entry name" value="Winged helix' DNA-binding domain"/>
    <property type="match status" value="1"/>
</dbReference>
<name>A0A2V3V272_9SPHN</name>
<dbReference type="EMBL" id="QJJM01000006">
    <property type="protein sequence ID" value="PXW75886.1"/>
    <property type="molecule type" value="Genomic_DNA"/>
</dbReference>
<sequence length="299" mass="32474">MSEDTGSRLDQWLAPHGDALPIHADTSDTAALVSAAGWDVSAEGFDHIGRAAIMVLDWRDGVPAGIPIDRLAQDCGLLVLVELDAVDQADATLAGREVRLVVGANPALIATELHDLVVHLRTRQASDSSRDERARLAALARELAQLAERLGTISDEQNSGSGQGLADHGLDYHAEPAADLRRAKPPAARLIRQLIAMRRMRDRFFSSELFADPAWDILLDLTASRLERKSVAVSSLCIAAAVPPTTALRWIRMMTDQGLLERRADTKDARRMFIDLSDVAFRNVCGWFALVEARGGMAG</sequence>
<dbReference type="OrthoDB" id="7594920at2"/>
<keyword evidence="1" id="KW-0175">Coiled coil</keyword>
<protein>
    <recommendedName>
        <fullName evidence="4">DNA-binding MarR family transcriptional regulator</fullName>
    </recommendedName>
</protein>
<dbReference type="InterPro" id="IPR036390">
    <property type="entry name" value="WH_DNA-bd_sf"/>
</dbReference>
<dbReference type="RefSeq" id="WP_110298582.1">
    <property type="nucleotide sequence ID" value="NZ_QJJM01000006.1"/>
</dbReference>
<evidence type="ECO:0008006" key="4">
    <source>
        <dbReference type="Google" id="ProtNLM"/>
    </source>
</evidence>
<proteinExistence type="predicted"/>
<evidence type="ECO:0000313" key="3">
    <source>
        <dbReference type="Proteomes" id="UP000248014"/>
    </source>
</evidence>
<gene>
    <name evidence="2" type="ORF">C7451_10647</name>
</gene>
<feature type="coiled-coil region" evidence="1">
    <location>
        <begin position="129"/>
        <end position="156"/>
    </location>
</feature>
<reference evidence="2 3" key="1">
    <citation type="submission" date="2018-05" db="EMBL/GenBank/DDBJ databases">
        <title>Genomic Encyclopedia of Type Strains, Phase IV (KMG-IV): sequencing the most valuable type-strain genomes for metagenomic binning, comparative biology and taxonomic classification.</title>
        <authorList>
            <person name="Goeker M."/>
        </authorList>
    </citation>
    <scope>NUCLEOTIDE SEQUENCE [LARGE SCALE GENOMIC DNA]</scope>
    <source>
        <strain evidence="2 3">DSM 3183</strain>
    </source>
</reference>
<dbReference type="AlphaFoldDB" id="A0A2V3V272"/>
<dbReference type="Gene3D" id="1.10.10.10">
    <property type="entry name" value="Winged helix-like DNA-binding domain superfamily/Winged helix DNA-binding domain"/>
    <property type="match status" value="1"/>
</dbReference>